<proteinExistence type="predicted"/>
<feature type="chain" id="PRO_5002539022" evidence="1">
    <location>
        <begin position="24"/>
        <end position="246"/>
    </location>
</feature>
<name>A0A0G1PU53_9BACT</name>
<organism evidence="2 3">
    <name type="scientific">Candidatus Uhrbacteria bacterium GW2011_GWE2_45_35</name>
    <dbReference type="NCBI Taxonomy" id="1618993"/>
    <lineage>
        <taxon>Bacteria</taxon>
        <taxon>Candidatus Uhriibacteriota</taxon>
    </lineage>
</organism>
<evidence type="ECO:0000313" key="3">
    <source>
        <dbReference type="Proteomes" id="UP000034354"/>
    </source>
</evidence>
<dbReference type="Proteomes" id="UP000034354">
    <property type="component" value="Unassembled WGS sequence"/>
</dbReference>
<keyword evidence="1" id="KW-0732">Signal</keyword>
<dbReference type="AlphaFoldDB" id="A0A0G1PU53"/>
<accession>A0A0G1PU53</accession>
<sequence>MSKRILAAIAAACLFLASSPAMAVVPMDQIAVCQNAPDANICFENLLGRCGSDPVCLQAVYLAQAETRAERAEAALEAAKAATVVPTPAPAATGTAYVSAAPMYAVAPVNTAAFGYNPMGSRWGTYRFGFEIYNLVPGQAYLFTVDGSDAPGLFQCGDMNCPHAQSVDLDGNGVVSTNEMAVPVLEGDETGSAYFVFQTGGPHNVKVRVFEKNPLTDVWVASGRRNMNPNIGVFQRPTRWSLASGS</sequence>
<gene>
    <name evidence="2" type="ORF">UX09_C0006G0009</name>
</gene>
<comment type="caution">
    <text evidence="2">The sequence shown here is derived from an EMBL/GenBank/DDBJ whole genome shotgun (WGS) entry which is preliminary data.</text>
</comment>
<dbReference type="PROSITE" id="PS00018">
    <property type="entry name" value="EF_HAND_1"/>
    <property type="match status" value="1"/>
</dbReference>
<dbReference type="EMBL" id="LCKW01000006">
    <property type="protein sequence ID" value="KKU09013.1"/>
    <property type="molecule type" value="Genomic_DNA"/>
</dbReference>
<dbReference type="InterPro" id="IPR018247">
    <property type="entry name" value="EF_Hand_1_Ca_BS"/>
</dbReference>
<evidence type="ECO:0000256" key="1">
    <source>
        <dbReference type="SAM" id="SignalP"/>
    </source>
</evidence>
<evidence type="ECO:0000313" key="2">
    <source>
        <dbReference type="EMBL" id="KKU09013.1"/>
    </source>
</evidence>
<protein>
    <submittedName>
        <fullName evidence="2">Uncharacterized protein</fullName>
    </submittedName>
</protein>
<reference evidence="2 3" key="1">
    <citation type="journal article" date="2015" name="Nature">
        <title>rRNA introns, odd ribosomes, and small enigmatic genomes across a large radiation of phyla.</title>
        <authorList>
            <person name="Brown C.T."/>
            <person name="Hug L.A."/>
            <person name="Thomas B.C."/>
            <person name="Sharon I."/>
            <person name="Castelle C.J."/>
            <person name="Singh A."/>
            <person name="Wilkins M.J."/>
            <person name="Williams K.H."/>
            <person name="Banfield J.F."/>
        </authorList>
    </citation>
    <scope>NUCLEOTIDE SEQUENCE [LARGE SCALE GENOMIC DNA]</scope>
</reference>
<feature type="signal peptide" evidence="1">
    <location>
        <begin position="1"/>
        <end position="23"/>
    </location>
</feature>